<evidence type="ECO:0000313" key="2">
    <source>
        <dbReference type="Proteomes" id="UP000288805"/>
    </source>
</evidence>
<organism evidence="1 2">
    <name type="scientific">Vitis vinifera</name>
    <name type="common">Grape</name>
    <dbReference type="NCBI Taxonomy" id="29760"/>
    <lineage>
        <taxon>Eukaryota</taxon>
        <taxon>Viridiplantae</taxon>
        <taxon>Streptophyta</taxon>
        <taxon>Embryophyta</taxon>
        <taxon>Tracheophyta</taxon>
        <taxon>Spermatophyta</taxon>
        <taxon>Magnoliopsida</taxon>
        <taxon>eudicotyledons</taxon>
        <taxon>Gunneridae</taxon>
        <taxon>Pentapetalae</taxon>
        <taxon>rosids</taxon>
        <taxon>Vitales</taxon>
        <taxon>Vitaceae</taxon>
        <taxon>Viteae</taxon>
        <taxon>Vitis</taxon>
    </lineage>
</organism>
<dbReference type="EMBL" id="QGNW01000843">
    <property type="protein sequence ID" value="RVW61047.1"/>
    <property type="molecule type" value="Genomic_DNA"/>
</dbReference>
<name>A0A438FM28_VITVI</name>
<evidence type="ECO:0000313" key="1">
    <source>
        <dbReference type="EMBL" id="RVW61047.1"/>
    </source>
</evidence>
<proteinExistence type="predicted"/>
<gene>
    <name evidence="1" type="primary">AtMg00810_147</name>
    <name evidence="1" type="ORF">CK203_045849</name>
</gene>
<dbReference type="PANTHER" id="PTHR11439">
    <property type="entry name" value="GAG-POL-RELATED RETROTRANSPOSON"/>
    <property type="match status" value="1"/>
</dbReference>
<comment type="caution">
    <text evidence="1">The sequence shown here is derived from an EMBL/GenBank/DDBJ whole genome shotgun (WGS) entry which is preliminary data.</text>
</comment>
<reference evidence="1 2" key="1">
    <citation type="journal article" date="2018" name="PLoS Genet.">
        <title>Population sequencing reveals clonal diversity and ancestral inbreeding in the grapevine cultivar Chardonnay.</title>
        <authorList>
            <person name="Roach M.J."/>
            <person name="Johnson D.L."/>
            <person name="Bohlmann J."/>
            <person name="van Vuuren H.J."/>
            <person name="Jones S.J."/>
            <person name="Pretorius I.S."/>
            <person name="Schmidt S.A."/>
            <person name="Borneman A.R."/>
        </authorList>
    </citation>
    <scope>NUCLEOTIDE SEQUENCE [LARGE SCALE GENOMIC DNA]</scope>
    <source>
        <strain evidence="2">cv. Chardonnay</strain>
        <tissue evidence="1">Leaf</tissue>
    </source>
</reference>
<dbReference type="PANTHER" id="PTHR11439:SF470">
    <property type="entry name" value="CYSTEINE-RICH RLK (RECEPTOR-LIKE PROTEIN KINASE) 8"/>
    <property type="match status" value="1"/>
</dbReference>
<protein>
    <submittedName>
        <fullName evidence="1">Putative mitochondrial protein</fullName>
    </submittedName>
</protein>
<dbReference type="AlphaFoldDB" id="A0A438FM28"/>
<sequence length="97" mass="10765">MLGCKPIDTLIEPNHKLDIAYVVSVIRQFMHNPKDVHFQVAYRVLRYLKSTPGKGILFKKGAKLSLEAYIDANSVGSVVDRRLTLGHCTLLGGNLVT</sequence>
<accession>A0A438FM28</accession>
<dbReference type="Proteomes" id="UP000288805">
    <property type="component" value="Unassembled WGS sequence"/>
</dbReference>